<dbReference type="Proteomes" id="UP001597218">
    <property type="component" value="Unassembled WGS sequence"/>
</dbReference>
<gene>
    <name evidence="2" type="ORF">ACFSFY_04965</name>
</gene>
<dbReference type="EMBL" id="JBHUGI010000008">
    <property type="protein sequence ID" value="MFD1927414.1"/>
    <property type="molecule type" value="Genomic_DNA"/>
</dbReference>
<protein>
    <recommendedName>
        <fullName evidence="4">Intracellular septation protein A</fullName>
    </recommendedName>
</protein>
<organism evidence="2 3">
    <name type="scientific">Sporosarcina siberiensis</name>
    <dbReference type="NCBI Taxonomy" id="1365606"/>
    <lineage>
        <taxon>Bacteria</taxon>
        <taxon>Bacillati</taxon>
        <taxon>Bacillota</taxon>
        <taxon>Bacilli</taxon>
        <taxon>Bacillales</taxon>
        <taxon>Caryophanaceae</taxon>
        <taxon>Sporosarcina</taxon>
    </lineage>
</organism>
<comment type="caution">
    <text evidence="2">The sequence shown here is derived from an EMBL/GenBank/DDBJ whole genome shotgun (WGS) entry which is preliminary data.</text>
</comment>
<evidence type="ECO:0008006" key="4">
    <source>
        <dbReference type="Google" id="ProtNLM"/>
    </source>
</evidence>
<evidence type="ECO:0000256" key="1">
    <source>
        <dbReference type="SAM" id="Phobius"/>
    </source>
</evidence>
<reference evidence="3" key="1">
    <citation type="journal article" date="2019" name="Int. J. Syst. Evol. Microbiol.">
        <title>The Global Catalogue of Microorganisms (GCM) 10K type strain sequencing project: providing services to taxonomists for standard genome sequencing and annotation.</title>
        <authorList>
            <consortium name="The Broad Institute Genomics Platform"/>
            <consortium name="The Broad Institute Genome Sequencing Center for Infectious Disease"/>
            <person name="Wu L."/>
            <person name="Ma J."/>
        </authorList>
    </citation>
    <scope>NUCLEOTIDE SEQUENCE [LARGE SCALE GENOMIC DNA]</scope>
    <source>
        <strain evidence="3">CGMCC 4.7177</strain>
    </source>
</reference>
<sequence>MNFIAWTIVACEISFWVVIALGLVTRYIFNKEKLGFFFLALTPVVDLILLIVTGVDLYNGATATTAHSIAAIYIGVSIVFGKSMIRWADERFLYYIKKQGPKPVRKTGLDYANHSMKGSLQHLLSYIIGAALLVLMIYFIDTPSRTADLSATLKFWTIVLGIDFFISITYYIWPRTAKKGL</sequence>
<keyword evidence="1" id="KW-1133">Transmembrane helix</keyword>
<feature type="transmembrane region" description="Helical" evidence="1">
    <location>
        <begin position="123"/>
        <end position="140"/>
    </location>
</feature>
<feature type="transmembrane region" description="Helical" evidence="1">
    <location>
        <begin position="155"/>
        <end position="173"/>
    </location>
</feature>
<feature type="transmembrane region" description="Helical" evidence="1">
    <location>
        <begin position="36"/>
        <end position="55"/>
    </location>
</feature>
<evidence type="ECO:0000313" key="3">
    <source>
        <dbReference type="Proteomes" id="UP001597218"/>
    </source>
</evidence>
<feature type="transmembrane region" description="Helical" evidence="1">
    <location>
        <begin position="6"/>
        <end position="29"/>
    </location>
</feature>
<dbReference type="RefSeq" id="WP_381536075.1">
    <property type="nucleotide sequence ID" value="NZ_JBHUGI010000008.1"/>
</dbReference>
<keyword evidence="3" id="KW-1185">Reference proteome</keyword>
<evidence type="ECO:0000313" key="2">
    <source>
        <dbReference type="EMBL" id="MFD1927414.1"/>
    </source>
</evidence>
<keyword evidence="1" id="KW-0812">Transmembrane</keyword>
<accession>A0ABW4SDM7</accession>
<keyword evidence="1" id="KW-0472">Membrane</keyword>
<proteinExistence type="predicted"/>
<name>A0ABW4SDM7_9BACL</name>
<feature type="transmembrane region" description="Helical" evidence="1">
    <location>
        <begin position="61"/>
        <end position="81"/>
    </location>
</feature>